<evidence type="ECO:0008006" key="3">
    <source>
        <dbReference type="Google" id="ProtNLM"/>
    </source>
</evidence>
<gene>
    <name evidence="1" type="ORF">N0V89_011935</name>
</gene>
<sequence length="79" mass="9168">MRLINVRDGSFKEFIGSQIPEYAILSHTWEDEEVTYKDVIENRHKTMKGFTKIEMTCRIAASEDLDWAWVDTCSAVVIV</sequence>
<dbReference type="OrthoDB" id="674604at2759"/>
<comment type="caution">
    <text evidence="1">The sequence shown here is derived from an EMBL/GenBank/DDBJ whole genome shotgun (WGS) entry which is preliminary data.</text>
</comment>
<dbReference type="PANTHER" id="PTHR10622">
    <property type="entry name" value="HET DOMAIN-CONTAINING PROTEIN"/>
    <property type="match status" value="1"/>
</dbReference>
<keyword evidence="2" id="KW-1185">Reference proteome</keyword>
<dbReference type="AlphaFoldDB" id="A0A9W8XAN3"/>
<dbReference type="Proteomes" id="UP001140513">
    <property type="component" value="Unassembled WGS sequence"/>
</dbReference>
<proteinExistence type="predicted"/>
<organism evidence="1 2">
    <name type="scientific">Didymosphaeria variabile</name>
    <dbReference type="NCBI Taxonomy" id="1932322"/>
    <lineage>
        <taxon>Eukaryota</taxon>
        <taxon>Fungi</taxon>
        <taxon>Dikarya</taxon>
        <taxon>Ascomycota</taxon>
        <taxon>Pezizomycotina</taxon>
        <taxon>Dothideomycetes</taxon>
        <taxon>Pleosporomycetidae</taxon>
        <taxon>Pleosporales</taxon>
        <taxon>Massarineae</taxon>
        <taxon>Didymosphaeriaceae</taxon>
        <taxon>Didymosphaeria</taxon>
    </lineage>
</organism>
<accession>A0A9W8XAN3</accession>
<evidence type="ECO:0000313" key="1">
    <source>
        <dbReference type="EMBL" id="KAJ4345800.1"/>
    </source>
</evidence>
<dbReference type="GeneID" id="80915465"/>
<reference evidence="1" key="1">
    <citation type="submission" date="2022-10" db="EMBL/GenBank/DDBJ databases">
        <title>Tapping the CABI collections for fungal endophytes: first genome assemblies for Collariella, Neodidymelliopsis, Ascochyta clinopodiicola, Didymella pomorum, Didymosphaeria variabile, Neocosmospora piperis and Neocucurbitaria cava.</title>
        <authorList>
            <person name="Hill R."/>
        </authorList>
    </citation>
    <scope>NUCLEOTIDE SEQUENCE</scope>
    <source>
        <strain evidence="1">IMI 356815</strain>
    </source>
</reference>
<protein>
    <recommendedName>
        <fullName evidence="3">Heterokaryon incompatibility domain-containing protein</fullName>
    </recommendedName>
</protein>
<name>A0A9W8XAN3_9PLEO</name>
<dbReference type="RefSeq" id="XP_056065964.1">
    <property type="nucleotide sequence ID" value="XM_056220661.1"/>
</dbReference>
<dbReference type="PANTHER" id="PTHR10622:SF12">
    <property type="entry name" value="HET DOMAIN-CONTAINING PROTEIN"/>
    <property type="match status" value="1"/>
</dbReference>
<dbReference type="EMBL" id="JAPEUX010000009">
    <property type="protein sequence ID" value="KAJ4345800.1"/>
    <property type="molecule type" value="Genomic_DNA"/>
</dbReference>
<evidence type="ECO:0000313" key="2">
    <source>
        <dbReference type="Proteomes" id="UP001140513"/>
    </source>
</evidence>